<dbReference type="GO" id="GO:0055085">
    <property type="term" value="P:transmembrane transport"/>
    <property type="evidence" value="ECO:0007669"/>
    <property type="project" value="InterPro"/>
</dbReference>
<keyword evidence="4 7" id="KW-0812">Transmembrane</keyword>
<dbReference type="OrthoDB" id="9766870at2"/>
<keyword evidence="10" id="KW-1185">Reference proteome</keyword>
<feature type="transmembrane region" description="Helical" evidence="7">
    <location>
        <begin position="131"/>
        <end position="151"/>
    </location>
</feature>
<dbReference type="GO" id="GO:0005886">
    <property type="term" value="C:plasma membrane"/>
    <property type="evidence" value="ECO:0007669"/>
    <property type="project" value="UniProtKB-SubCell"/>
</dbReference>
<comment type="subcellular location">
    <subcellularLocation>
        <location evidence="1 7">Cell membrane</location>
        <topology evidence="1 7">Multi-pass membrane protein</topology>
    </subcellularLocation>
</comment>
<dbReference type="InterPro" id="IPR025966">
    <property type="entry name" value="OppC_N"/>
</dbReference>
<comment type="similarity">
    <text evidence="7">Belongs to the binding-protein-dependent transport system permease family.</text>
</comment>
<dbReference type="AlphaFoldDB" id="A0A1X6ZTZ4"/>
<keyword evidence="5 7" id="KW-1133">Transmembrane helix</keyword>
<organism evidence="9 10">
    <name type="scientific">Roseovarius albus</name>
    <dbReference type="NCBI Taxonomy" id="1247867"/>
    <lineage>
        <taxon>Bacteria</taxon>
        <taxon>Pseudomonadati</taxon>
        <taxon>Pseudomonadota</taxon>
        <taxon>Alphaproteobacteria</taxon>
        <taxon>Rhodobacterales</taxon>
        <taxon>Roseobacteraceae</taxon>
        <taxon>Roseovarius</taxon>
    </lineage>
</organism>
<dbReference type="InterPro" id="IPR050366">
    <property type="entry name" value="BP-dependent_transpt_permease"/>
</dbReference>
<evidence type="ECO:0000256" key="2">
    <source>
        <dbReference type="ARBA" id="ARBA00022448"/>
    </source>
</evidence>
<feature type="transmembrane region" description="Helical" evidence="7">
    <location>
        <begin position="33"/>
        <end position="53"/>
    </location>
</feature>
<dbReference type="Pfam" id="PF00528">
    <property type="entry name" value="BPD_transp_1"/>
    <property type="match status" value="1"/>
</dbReference>
<reference evidence="9 10" key="1">
    <citation type="submission" date="2017-03" db="EMBL/GenBank/DDBJ databases">
        <authorList>
            <person name="Afonso C.L."/>
            <person name="Miller P.J."/>
            <person name="Scott M.A."/>
            <person name="Spackman E."/>
            <person name="Goraichik I."/>
            <person name="Dimitrov K.M."/>
            <person name="Suarez D.L."/>
            <person name="Swayne D.E."/>
        </authorList>
    </citation>
    <scope>NUCLEOTIDE SEQUENCE [LARGE SCALE GENOMIC DNA]</scope>
    <source>
        <strain evidence="9 10">CECT 7450</strain>
    </source>
</reference>
<dbReference type="Proteomes" id="UP000193061">
    <property type="component" value="Unassembled WGS sequence"/>
</dbReference>
<dbReference type="PROSITE" id="PS50928">
    <property type="entry name" value="ABC_TM1"/>
    <property type="match status" value="1"/>
</dbReference>
<feature type="transmembrane region" description="Helical" evidence="7">
    <location>
        <begin position="95"/>
        <end position="119"/>
    </location>
</feature>
<evidence type="ECO:0000256" key="6">
    <source>
        <dbReference type="ARBA" id="ARBA00023136"/>
    </source>
</evidence>
<dbReference type="PANTHER" id="PTHR43386:SF25">
    <property type="entry name" value="PEPTIDE ABC TRANSPORTER PERMEASE PROTEIN"/>
    <property type="match status" value="1"/>
</dbReference>
<accession>A0A1X6ZTZ4</accession>
<protein>
    <submittedName>
        <fullName evidence="9">Glutathione transport system permease protein GsiD</fullName>
    </submittedName>
</protein>
<dbReference type="InterPro" id="IPR035906">
    <property type="entry name" value="MetI-like_sf"/>
</dbReference>
<feature type="domain" description="ABC transmembrane type-1" evidence="8">
    <location>
        <begin position="92"/>
        <end position="285"/>
    </location>
</feature>
<dbReference type="InterPro" id="IPR000515">
    <property type="entry name" value="MetI-like"/>
</dbReference>
<sequence length="298" mass="32052">MSVGAPSRAQARPSLLRRWGTVFYDVLSRPSGAIGVALVLTHVLMALFSPWLAPFDYKAMDSGLILSGPSPEHWLGTDHLGRDVWTRVMLGGREALLVCGVATPIAVLWGGMVGVWLGLRGGWPDEIVMRAVDAFLALPGILPLMVLVVIFGTGNEVLIPTLAFFFGIPVIRVVRAAAQTVVARDFVLAARARGHPQRQIIRRELLPNVLDVLLVEGAMRLSWMLLTFSSLSFLGFGVSEPTPDWGLMINDARTFMSLAPWGVLGPMIALSSLIIGVNLMADALGKALGIDRAGKAVL</sequence>
<dbReference type="SUPFAM" id="SSF161098">
    <property type="entry name" value="MetI-like"/>
    <property type="match status" value="1"/>
</dbReference>
<evidence type="ECO:0000256" key="5">
    <source>
        <dbReference type="ARBA" id="ARBA00022989"/>
    </source>
</evidence>
<keyword evidence="2 7" id="KW-0813">Transport</keyword>
<feature type="transmembrane region" description="Helical" evidence="7">
    <location>
        <begin position="157"/>
        <end position="174"/>
    </location>
</feature>
<dbReference type="PANTHER" id="PTHR43386">
    <property type="entry name" value="OLIGOPEPTIDE TRANSPORT SYSTEM PERMEASE PROTEIN APPC"/>
    <property type="match status" value="1"/>
</dbReference>
<evidence type="ECO:0000256" key="3">
    <source>
        <dbReference type="ARBA" id="ARBA00022475"/>
    </source>
</evidence>
<feature type="transmembrane region" description="Helical" evidence="7">
    <location>
        <begin position="258"/>
        <end position="281"/>
    </location>
</feature>
<evidence type="ECO:0000256" key="4">
    <source>
        <dbReference type="ARBA" id="ARBA00022692"/>
    </source>
</evidence>
<proteinExistence type="inferred from homology"/>
<dbReference type="Gene3D" id="1.10.3720.10">
    <property type="entry name" value="MetI-like"/>
    <property type="match status" value="1"/>
</dbReference>
<evidence type="ECO:0000313" key="10">
    <source>
        <dbReference type="Proteomes" id="UP000193061"/>
    </source>
</evidence>
<evidence type="ECO:0000256" key="1">
    <source>
        <dbReference type="ARBA" id="ARBA00004651"/>
    </source>
</evidence>
<gene>
    <name evidence="9" type="primary">gsiD_3</name>
    <name evidence="9" type="ORF">ROA7450_03175</name>
</gene>
<evidence type="ECO:0000313" key="9">
    <source>
        <dbReference type="EMBL" id="SLN61362.1"/>
    </source>
</evidence>
<dbReference type="Pfam" id="PF12911">
    <property type="entry name" value="OppC_N"/>
    <property type="match status" value="1"/>
</dbReference>
<evidence type="ECO:0000259" key="8">
    <source>
        <dbReference type="PROSITE" id="PS50928"/>
    </source>
</evidence>
<keyword evidence="3" id="KW-1003">Cell membrane</keyword>
<evidence type="ECO:0000256" key="7">
    <source>
        <dbReference type="RuleBase" id="RU363032"/>
    </source>
</evidence>
<name>A0A1X6ZTZ4_9RHOB</name>
<keyword evidence="6 7" id="KW-0472">Membrane</keyword>
<dbReference type="RefSeq" id="WP_085806846.1">
    <property type="nucleotide sequence ID" value="NZ_FWFX01000011.1"/>
</dbReference>
<feature type="transmembrane region" description="Helical" evidence="7">
    <location>
        <begin position="221"/>
        <end position="238"/>
    </location>
</feature>
<dbReference type="EMBL" id="FWFX01000011">
    <property type="protein sequence ID" value="SLN61362.1"/>
    <property type="molecule type" value="Genomic_DNA"/>
</dbReference>
<dbReference type="CDD" id="cd06261">
    <property type="entry name" value="TM_PBP2"/>
    <property type="match status" value="1"/>
</dbReference>